<organism evidence="1 2">
    <name type="scientific">Saitozyma podzolica</name>
    <dbReference type="NCBI Taxonomy" id="1890683"/>
    <lineage>
        <taxon>Eukaryota</taxon>
        <taxon>Fungi</taxon>
        <taxon>Dikarya</taxon>
        <taxon>Basidiomycota</taxon>
        <taxon>Agaricomycotina</taxon>
        <taxon>Tremellomycetes</taxon>
        <taxon>Tremellales</taxon>
        <taxon>Trimorphomycetaceae</taxon>
        <taxon>Saitozyma</taxon>
    </lineage>
</organism>
<reference evidence="1 2" key="1">
    <citation type="submission" date="2018-11" db="EMBL/GenBank/DDBJ databases">
        <title>Genome sequence of Saitozyma podzolica DSM 27192.</title>
        <authorList>
            <person name="Aliyu H."/>
            <person name="Gorte O."/>
            <person name="Ochsenreither K."/>
        </authorList>
    </citation>
    <scope>NUCLEOTIDE SEQUENCE [LARGE SCALE GENOMIC DNA]</scope>
    <source>
        <strain evidence="1 2">DSM 27192</strain>
    </source>
</reference>
<dbReference type="Gene3D" id="3.40.50.1820">
    <property type="entry name" value="alpha/beta hydrolase"/>
    <property type="match status" value="1"/>
</dbReference>
<dbReference type="OrthoDB" id="5286829at2759"/>
<comment type="caution">
    <text evidence="1">The sequence shown here is derived from an EMBL/GenBank/DDBJ whole genome shotgun (WGS) entry which is preliminary data.</text>
</comment>
<dbReference type="InterPro" id="IPR050583">
    <property type="entry name" value="Mycobacterial_A85_antigen"/>
</dbReference>
<dbReference type="EMBL" id="RSCD01000011">
    <property type="protein sequence ID" value="RSH89994.1"/>
    <property type="molecule type" value="Genomic_DNA"/>
</dbReference>
<accession>A0A427YGC1</accession>
<dbReference type="InterPro" id="IPR000801">
    <property type="entry name" value="Esterase-like"/>
</dbReference>
<protein>
    <submittedName>
        <fullName evidence="1">Uncharacterized protein</fullName>
    </submittedName>
</protein>
<evidence type="ECO:0000313" key="2">
    <source>
        <dbReference type="Proteomes" id="UP000279259"/>
    </source>
</evidence>
<dbReference type="Pfam" id="PF00756">
    <property type="entry name" value="Esterase"/>
    <property type="match status" value="1"/>
</dbReference>
<name>A0A427YGC1_9TREE</name>
<evidence type="ECO:0000313" key="1">
    <source>
        <dbReference type="EMBL" id="RSH89994.1"/>
    </source>
</evidence>
<dbReference type="SUPFAM" id="SSF53474">
    <property type="entry name" value="alpha/beta-Hydrolases"/>
    <property type="match status" value="1"/>
</dbReference>
<dbReference type="InterPro" id="IPR029058">
    <property type="entry name" value="AB_hydrolase_fold"/>
</dbReference>
<keyword evidence="2" id="KW-1185">Reference proteome</keyword>
<gene>
    <name evidence="1" type="ORF">EHS25_001327</name>
</gene>
<dbReference type="PANTHER" id="PTHR48098">
    <property type="entry name" value="ENTEROCHELIN ESTERASE-RELATED"/>
    <property type="match status" value="1"/>
</dbReference>
<dbReference type="AlphaFoldDB" id="A0A427YGC1"/>
<dbReference type="Proteomes" id="UP000279259">
    <property type="component" value="Unassembled WGS sequence"/>
</dbReference>
<dbReference type="PANTHER" id="PTHR48098:SF1">
    <property type="entry name" value="DIACYLGLYCEROL ACYLTRANSFERASE_MYCOLYLTRANSFERASE AG85A"/>
    <property type="match status" value="1"/>
</dbReference>
<proteinExistence type="predicted"/>
<sequence length="339" mass="38054">MSVNANGNITGHHFAVGPPQIDMSKYRYVYKGPDIFPPVPEVDGFIPPPTSIAAAHNHFWIDTEYITIPKAIQWDIYPQPSRRAQPGGQGSYLARLPPGYEEGNERYPILIWLHGGMQTQRDAIWALQYYGRKMEEGKMPKTIIVAPQALPKGRYIDNFDGTRPIATILSHDLIKALDQKYRTIRHRSARWIEGFSMGGYGTLHLGFTYPEIFSALSSIAPACLPHITDEMPPVVADTYGTNADFYDVTHPYHLVGANISQIKASGTKVRVLTGSLDIRLTAAIDRLMKRFDQVGLQYQHRESEGAAHVYPHILAGAGSWVTEWWAEVAKNIVRPEFEN</sequence>